<accession>A0ABQ9IM90</accession>
<dbReference type="EMBL" id="JARBHB010000001">
    <property type="protein sequence ID" value="KAJ8897782.1"/>
    <property type="molecule type" value="Genomic_DNA"/>
</dbReference>
<sequence length="381" mass="43607">MLPAQDLLFLNPIIQNFGLIISEVDAPNTTFEMYRLFTSCRSVPLFTAHKLADALSQIAAVVPRRSRISQLSLKVARDVKLSVLNHSLLSSEVRMWYLYLRLLNLLKRHTWNCGANGVTTRIINFSFHMITHHRLCRWEMTCRVTQHDTSTRIYCVTSYGEEAELSELTDVRVSVHECEIQYVGSREGSRLAPTRIARSFQLELFRLAVVELLTCSPPTKANRVQSPAGSLPDFRKCESCWTGISRFPRPSIPALLHISLHPHRFSRPRRLLVALFSTLMLAVADFPPAGHFRRYSLFFYLVVYHLTSHSHPDSRLSQNPKLGGPSHFYIIACHDLEGAIEINDYDTLSRQCFAHVQRRCTSLDTLVLGTRIDTIMELNKR</sequence>
<evidence type="ECO:0000313" key="2">
    <source>
        <dbReference type="Proteomes" id="UP001159363"/>
    </source>
</evidence>
<proteinExistence type="predicted"/>
<reference evidence="1 2" key="1">
    <citation type="submission" date="2023-02" db="EMBL/GenBank/DDBJ databases">
        <title>LHISI_Scaffold_Assembly.</title>
        <authorList>
            <person name="Stuart O.P."/>
            <person name="Cleave R."/>
            <person name="Magrath M.J.L."/>
            <person name="Mikheyev A.S."/>
        </authorList>
    </citation>
    <scope>NUCLEOTIDE SEQUENCE [LARGE SCALE GENOMIC DNA]</scope>
    <source>
        <strain evidence="1">Daus_M_001</strain>
        <tissue evidence="1">Leg muscle</tissue>
    </source>
</reference>
<keyword evidence="2" id="KW-1185">Reference proteome</keyword>
<protein>
    <submittedName>
        <fullName evidence="1">Uncharacterized protein</fullName>
    </submittedName>
</protein>
<name>A0ABQ9IM90_9NEOP</name>
<evidence type="ECO:0000313" key="1">
    <source>
        <dbReference type="EMBL" id="KAJ8897782.1"/>
    </source>
</evidence>
<comment type="caution">
    <text evidence="1">The sequence shown here is derived from an EMBL/GenBank/DDBJ whole genome shotgun (WGS) entry which is preliminary data.</text>
</comment>
<dbReference type="Proteomes" id="UP001159363">
    <property type="component" value="Chromosome 1"/>
</dbReference>
<gene>
    <name evidence="1" type="ORF">PR048_003132</name>
</gene>
<organism evidence="1 2">
    <name type="scientific">Dryococelus australis</name>
    <dbReference type="NCBI Taxonomy" id="614101"/>
    <lineage>
        <taxon>Eukaryota</taxon>
        <taxon>Metazoa</taxon>
        <taxon>Ecdysozoa</taxon>
        <taxon>Arthropoda</taxon>
        <taxon>Hexapoda</taxon>
        <taxon>Insecta</taxon>
        <taxon>Pterygota</taxon>
        <taxon>Neoptera</taxon>
        <taxon>Polyneoptera</taxon>
        <taxon>Phasmatodea</taxon>
        <taxon>Verophasmatodea</taxon>
        <taxon>Anareolatae</taxon>
        <taxon>Phasmatidae</taxon>
        <taxon>Eurycanthinae</taxon>
        <taxon>Dryococelus</taxon>
    </lineage>
</organism>